<protein>
    <recommendedName>
        <fullName evidence="8">Prolipoprotein diacylglyceryl transferase</fullName>
    </recommendedName>
</protein>
<reference evidence="7" key="1">
    <citation type="submission" date="2018-05" db="EMBL/GenBank/DDBJ databases">
        <authorList>
            <person name="Lanie J.A."/>
            <person name="Ng W.-L."/>
            <person name="Kazmierczak K.M."/>
            <person name="Andrzejewski T.M."/>
            <person name="Davidsen T.M."/>
            <person name="Wayne K.J."/>
            <person name="Tettelin H."/>
            <person name="Glass J.I."/>
            <person name="Rusch D."/>
            <person name="Podicherti R."/>
            <person name="Tsui H.-C.T."/>
            <person name="Winkler M.E."/>
        </authorList>
    </citation>
    <scope>NUCLEOTIDE SEQUENCE</scope>
</reference>
<gene>
    <name evidence="7" type="ORF">METZ01_LOCUS72015</name>
</gene>
<keyword evidence="5 6" id="KW-0472">Membrane</keyword>
<evidence type="ECO:0000256" key="4">
    <source>
        <dbReference type="ARBA" id="ARBA00022989"/>
    </source>
</evidence>
<keyword evidence="1" id="KW-1003">Cell membrane</keyword>
<dbReference type="PANTHER" id="PTHR30589">
    <property type="entry name" value="PROLIPOPROTEIN DIACYLGLYCERYL TRANSFERASE"/>
    <property type="match status" value="1"/>
</dbReference>
<dbReference type="GO" id="GO:0008961">
    <property type="term" value="F:phosphatidylglycerol-prolipoprotein diacylglyceryl transferase activity"/>
    <property type="evidence" value="ECO:0007669"/>
    <property type="project" value="InterPro"/>
</dbReference>
<keyword evidence="3 6" id="KW-0812">Transmembrane</keyword>
<evidence type="ECO:0000313" key="7">
    <source>
        <dbReference type="EMBL" id="SVA19161.1"/>
    </source>
</evidence>
<dbReference type="EMBL" id="UINC01005113">
    <property type="protein sequence ID" value="SVA19161.1"/>
    <property type="molecule type" value="Genomic_DNA"/>
</dbReference>
<proteinExistence type="predicted"/>
<evidence type="ECO:0000256" key="3">
    <source>
        <dbReference type="ARBA" id="ARBA00022692"/>
    </source>
</evidence>
<evidence type="ECO:0000256" key="2">
    <source>
        <dbReference type="ARBA" id="ARBA00022679"/>
    </source>
</evidence>
<keyword evidence="2" id="KW-0808">Transferase</keyword>
<dbReference type="GO" id="GO:0005886">
    <property type="term" value="C:plasma membrane"/>
    <property type="evidence" value="ECO:0007669"/>
    <property type="project" value="InterPro"/>
</dbReference>
<keyword evidence="4 6" id="KW-1133">Transmembrane helix</keyword>
<sequence length="220" mass="24508">MDLGILIIVSALVGAKLMLFFVDFEYFSQSAERLLSLVRAGGVFYGGLLLAVPVAWWYLRRHRMPVWTACDAFAPGIALGHAIGRLGCLMAGCCYGKPTDMPWGIVFTNTFAATNVGTPLDVHLHPTQLYESFAELGILLMLLGMERRSQGFPGRTFWLYVLLYGASRFVTEFYRGDPRGMVFDAISTSQFVSVLIVPLSIVMLVYLARFSFTDQRKSHA</sequence>
<dbReference type="AlphaFoldDB" id="A0A381TUM8"/>
<dbReference type="GO" id="GO:0042158">
    <property type="term" value="P:lipoprotein biosynthetic process"/>
    <property type="evidence" value="ECO:0007669"/>
    <property type="project" value="InterPro"/>
</dbReference>
<feature type="transmembrane region" description="Helical" evidence="6">
    <location>
        <begin position="36"/>
        <end position="59"/>
    </location>
</feature>
<dbReference type="InterPro" id="IPR001640">
    <property type="entry name" value="Lgt"/>
</dbReference>
<feature type="transmembrane region" description="Helical" evidence="6">
    <location>
        <begin position="186"/>
        <end position="208"/>
    </location>
</feature>
<feature type="transmembrane region" description="Helical" evidence="6">
    <location>
        <begin position="6"/>
        <end position="24"/>
    </location>
</feature>
<evidence type="ECO:0000256" key="1">
    <source>
        <dbReference type="ARBA" id="ARBA00022475"/>
    </source>
</evidence>
<name>A0A381TUM8_9ZZZZ</name>
<organism evidence="7">
    <name type="scientific">marine metagenome</name>
    <dbReference type="NCBI Taxonomy" id="408172"/>
    <lineage>
        <taxon>unclassified sequences</taxon>
        <taxon>metagenomes</taxon>
        <taxon>ecological metagenomes</taxon>
    </lineage>
</organism>
<evidence type="ECO:0000256" key="6">
    <source>
        <dbReference type="SAM" id="Phobius"/>
    </source>
</evidence>
<feature type="transmembrane region" description="Helical" evidence="6">
    <location>
        <begin position="157"/>
        <end position="174"/>
    </location>
</feature>
<accession>A0A381TUM8</accession>
<evidence type="ECO:0008006" key="8">
    <source>
        <dbReference type="Google" id="ProtNLM"/>
    </source>
</evidence>
<evidence type="ECO:0000256" key="5">
    <source>
        <dbReference type="ARBA" id="ARBA00023136"/>
    </source>
</evidence>
<dbReference type="PANTHER" id="PTHR30589:SF0">
    <property type="entry name" value="PHOSPHATIDYLGLYCEROL--PROLIPOPROTEIN DIACYLGLYCERYL TRANSFERASE"/>
    <property type="match status" value="1"/>
</dbReference>
<dbReference type="Pfam" id="PF01790">
    <property type="entry name" value="LGT"/>
    <property type="match status" value="1"/>
</dbReference>